<proteinExistence type="predicted"/>
<keyword evidence="3" id="KW-1185">Reference proteome</keyword>
<evidence type="ECO:0000313" key="3">
    <source>
        <dbReference type="Proteomes" id="UP001172155"/>
    </source>
</evidence>
<evidence type="ECO:0000256" key="1">
    <source>
        <dbReference type="SAM" id="MobiDB-lite"/>
    </source>
</evidence>
<evidence type="ECO:0000313" key="2">
    <source>
        <dbReference type="EMBL" id="KAK0750948.1"/>
    </source>
</evidence>
<reference evidence="2" key="1">
    <citation type="submission" date="2023-06" db="EMBL/GenBank/DDBJ databases">
        <title>Genome-scale phylogeny and comparative genomics of the fungal order Sordariales.</title>
        <authorList>
            <consortium name="Lawrence Berkeley National Laboratory"/>
            <person name="Hensen N."/>
            <person name="Bonometti L."/>
            <person name="Westerberg I."/>
            <person name="Brannstrom I.O."/>
            <person name="Guillou S."/>
            <person name="Cros-Aarteil S."/>
            <person name="Calhoun S."/>
            <person name="Haridas S."/>
            <person name="Kuo A."/>
            <person name="Mondo S."/>
            <person name="Pangilinan J."/>
            <person name="Riley R."/>
            <person name="LaButti K."/>
            <person name="Andreopoulos B."/>
            <person name="Lipzen A."/>
            <person name="Chen C."/>
            <person name="Yanf M."/>
            <person name="Daum C."/>
            <person name="Ng V."/>
            <person name="Clum A."/>
            <person name="Steindorff A."/>
            <person name="Ohm R."/>
            <person name="Martin F."/>
            <person name="Silar P."/>
            <person name="Natvig D."/>
            <person name="Lalanne C."/>
            <person name="Gautier V."/>
            <person name="Ament-velasquez S.L."/>
            <person name="Kruys A."/>
            <person name="Hutchinson M.I."/>
            <person name="Powell A.J."/>
            <person name="Barry K."/>
            <person name="Miller A.N."/>
            <person name="Grigoriev I.V."/>
            <person name="Debuchy R."/>
            <person name="Gladieux P."/>
            <person name="Thoren M.H."/>
            <person name="Johannesson H."/>
        </authorList>
    </citation>
    <scope>NUCLEOTIDE SEQUENCE</scope>
    <source>
        <strain evidence="2">SMH3187-1</strain>
    </source>
</reference>
<feature type="region of interest" description="Disordered" evidence="1">
    <location>
        <begin position="1"/>
        <end position="21"/>
    </location>
</feature>
<gene>
    <name evidence="2" type="ORF">B0T18DRAFT_425670</name>
</gene>
<sequence>MSTEEEAQDPLPGMGDMTLEENPPRIVSTWDDPNPQLSSPLFDGRIPGEIRNLIFDLALTETTFLHADLVGRDLDVRPNHDPDPASEAADVVHLRGRDRAIGNSLWPGLTGPNIIHTSLLRTCRLVYLETAHLPSRHKQIVYYGTASDWFPQSGPLGDWQPLKPRGAKPSPMLPLPAITALQRAHLFLPLSYLESQFEPLVRRSFHRLQYPLPSSAPTVRIFSTLVHLRLTLRRTAWRGWNEPGTHPGEPARALEINPFANDLSTTTSRSTAPGGARGAMAAAMDNPSPVAEPGSWASVFAMMPALQTLTIDFETGADRVAEMEGIVAWARRAWRFAVLRNPPEPVYADPETGVEGSWYMSGLERFAGGRWVARHDILGREAGALRGLPTADGRPVRRAWLTAEDGVVERWKWRWFPGKWAGFCPCEAAGGGRVEGCEDCEKRRRLKEGGKGPRLFVWTVTWTAKEEEVEGVVPPPPQEEERGVVLPAKTKEEEESRYNYTLLF</sequence>
<comment type="caution">
    <text evidence="2">The sequence shown here is derived from an EMBL/GenBank/DDBJ whole genome shotgun (WGS) entry which is preliminary data.</text>
</comment>
<dbReference type="EMBL" id="JAUKUD010000002">
    <property type="protein sequence ID" value="KAK0750948.1"/>
    <property type="molecule type" value="Genomic_DNA"/>
</dbReference>
<protein>
    <submittedName>
        <fullName evidence="2">Uncharacterized protein</fullName>
    </submittedName>
</protein>
<dbReference type="AlphaFoldDB" id="A0AA40F475"/>
<accession>A0AA40F475</accession>
<name>A0AA40F475_9PEZI</name>
<dbReference type="Proteomes" id="UP001172155">
    <property type="component" value="Unassembled WGS sequence"/>
</dbReference>
<feature type="region of interest" description="Disordered" evidence="1">
    <location>
        <begin position="264"/>
        <end position="287"/>
    </location>
</feature>
<organism evidence="2 3">
    <name type="scientific">Schizothecium vesticola</name>
    <dbReference type="NCBI Taxonomy" id="314040"/>
    <lineage>
        <taxon>Eukaryota</taxon>
        <taxon>Fungi</taxon>
        <taxon>Dikarya</taxon>
        <taxon>Ascomycota</taxon>
        <taxon>Pezizomycotina</taxon>
        <taxon>Sordariomycetes</taxon>
        <taxon>Sordariomycetidae</taxon>
        <taxon>Sordariales</taxon>
        <taxon>Schizotheciaceae</taxon>
        <taxon>Schizothecium</taxon>
    </lineage>
</organism>
<feature type="compositionally biased region" description="Low complexity" evidence="1">
    <location>
        <begin position="272"/>
        <end position="284"/>
    </location>
</feature>